<evidence type="ECO:0000256" key="3">
    <source>
        <dbReference type="ARBA" id="ARBA00022603"/>
    </source>
</evidence>
<name>A0A538TEK4_UNCEI</name>
<evidence type="ECO:0000256" key="4">
    <source>
        <dbReference type="ARBA" id="ARBA00022679"/>
    </source>
</evidence>
<feature type="compositionally biased region" description="Basic residues" evidence="7">
    <location>
        <begin position="286"/>
        <end position="298"/>
    </location>
</feature>
<evidence type="ECO:0000313" key="10">
    <source>
        <dbReference type="Proteomes" id="UP000317366"/>
    </source>
</evidence>
<dbReference type="Gene3D" id="3.40.50.150">
    <property type="entry name" value="Vaccinia Virus protein VP39"/>
    <property type="match status" value="1"/>
</dbReference>
<feature type="region of interest" description="Disordered" evidence="7">
    <location>
        <begin position="250"/>
        <end position="304"/>
    </location>
</feature>
<dbReference type="EMBL" id="VBOU01000074">
    <property type="protein sequence ID" value="TMQ54405.1"/>
    <property type="molecule type" value="Genomic_DNA"/>
</dbReference>
<dbReference type="Gene3D" id="1.10.150.170">
    <property type="entry name" value="Putative methyltransferase TM0872, insert domain"/>
    <property type="match status" value="1"/>
</dbReference>
<comment type="caution">
    <text evidence="9">The sequence shown here is derived from an EMBL/GenBank/DDBJ whole genome shotgun (WGS) entry which is preliminary data.</text>
</comment>
<evidence type="ECO:0000256" key="1">
    <source>
        <dbReference type="ARBA" id="ARBA00010396"/>
    </source>
</evidence>
<comment type="subcellular location">
    <subcellularLocation>
        <location evidence="6">Cytoplasm</location>
    </subcellularLocation>
</comment>
<dbReference type="EC" id="2.1.1.199" evidence="6"/>
<sequence>MPGHVPVLKEEAVQLLLTDPNGTYVDVTLGGGGHAAAILESLGVDGRLVGLDCDPAAIDHARAMPPAPDPRFVAGRARFSEIRPALQGLGISVVDGILADLGISSIQLDDPARGLSYTASGPLDMRLDPSLPRTADALLRAIDDDELLRVLRELGEVPRPRAAVRAIRRALAAEVTVTAETLRKALEPLYPGPARPRRLSQVFQALRIAVNRELDELESLLHEAAHLLRPGGTLCVIAYHSLEDRIVKNTFRPPRPYDPREPIPESPWVPLTKKPIRPSDEECRRNPRARSARLRAARLKAEAA</sequence>
<dbReference type="PANTHER" id="PTHR11265">
    <property type="entry name" value="S-ADENOSYL-METHYLTRANSFERASE MRAW"/>
    <property type="match status" value="1"/>
</dbReference>
<keyword evidence="4 6" id="KW-0808">Transferase</keyword>
<dbReference type="GO" id="GO:0070475">
    <property type="term" value="P:rRNA base methylation"/>
    <property type="evidence" value="ECO:0007669"/>
    <property type="project" value="UniProtKB-UniRule"/>
</dbReference>
<dbReference type="InterPro" id="IPR002903">
    <property type="entry name" value="RsmH"/>
</dbReference>
<dbReference type="AlphaFoldDB" id="A0A538TEK4"/>
<dbReference type="NCBIfam" id="TIGR00006">
    <property type="entry name" value="16S rRNA (cytosine(1402)-N(4))-methyltransferase RsmH"/>
    <property type="match status" value="1"/>
</dbReference>
<feature type="binding site" evidence="6">
    <location>
        <begin position="32"/>
        <end position="34"/>
    </location>
    <ligand>
        <name>S-adenosyl-L-methionine</name>
        <dbReference type="ChEBI" id="CHEBI:59789"/>
    </ligand>
</feature>
<gene>
    <name evidence="6 9" type="primary">rsmH</name>
    <name evidence="8" type="ORF">E6K74_06580</name>
    <name evidence="9" type="ORF">E6K77_08460</name>
</gene>
<accession>A0A538TEK4</accession>
<dbReference type="HAMAP" id="MF_01007">
    <property type="entry name" value="16SrRNA_methyltr_H"/>
    <property type="match status" value="1"/>
</dbReference>
<organism evidence="9 10">
    <name type="scientific">Eiseniibacteriota bacterium</name>
    <dbReference type="NCBI Taxonomy" id="2212470"/>
    <lineage>
        <taxon>Bacteria</taxon>
        <taxon>Candidatus Eiseniibacteriota</taxon>
    </lineage>
</organism>
<feature type="binding site" evidence="6">
    <location>
        <position position="100"/>
    </location>
    <ligand>
        <name>S-adenosyl-L-methionine</name>
        <dbReference type="ChEBI" id="CHEBI:59789"/>
    </ligand>
</feature>
<keyword evidence="6" id="KW-0963">Cytoplasm</keyword>
<keyword evidence="3 6" id="KW-0489">Methyltransferase</keyword>
<dbReference type="InterPro" id="IPR029063">
    <property type="entry name" value="SAM-dependent_MTases_sf"/>
</dbReference>
<evidence type="ECO:0000256" key="2">
    <source>
        <dbReference type="ARBA" id="ARBA00022552"/>
    </source>
</evidence>
<evidence type="ECO:0000313" key="8">
    <source>
        <dbReference type="EMBL" id="TMQ54405.1"/>
    </source>
</evidence>
<dbReference type="SUPFAM" id="SSF81799">
    <property type="entry name" value="Putative methyltransferase TM0872, insert domain"/>
    <property type="match status" value="1"/>
</dbReference>
<comment type="similarity">
    <text evidence="1 6">Belongs to the methyltransferase superfamily. RsmH family.</text>
</comment>
<dbReference type="EMBL" id="VBOX01000086">
    <property type="protein sequence ID" value="TMQ62075.1"/>
    <property type="molecule type" value="Genomic_DNA"/>
</dbReference>
<evidence type="ECO:0000256" key="5">
    <source>
        <dbReference type="ARBA" id="ARBA00022691"/>
    </source>
</evidence>
<keyword evidence="2 6" id="KW-0698">rRNA processing</keyword>
<comment type="catalytic activity">
    <reaction evidence="6">
        <text>cytidine(1402) in 16S rRNA + S-adenosyl-L-methionine = N(4)-methylcytidine(1402) in 16S rRNA + S-adenosyl-L-homocysteine + H(+)</text>
        <dbReference type="Rhea" id="RHEA:42928"/>
        <dbReference type="Rhea" id="RHEA-COMP:10286"/>
        <dbReference type="Rhea" id="RHEA-COMP:10287"/>
        <dbReference type="ChEBI" id="CHEBI:15378"/>
        <dbReference type="ChEBI" id="CHEBI:57856"/>
        <dbReference type="ChEBI" id="CHEBI:59789"/>
        <dbReference type="ChEBI" id="CHEBI:74506"/>
        <dbReference type="ChEBI" id="CHEBI:82748"/>
        <dbReference type="EC" id="2.1.1.199"/>
    </reaction>
</comment>
<reference evidence="10 11" key="1">
    <citation type="journal article" date="2019" name="Nat. Microbiol.">
        <title>Mediterranean grassland soil C-N compound turnover is dependent on rainfall and depth, and is mediated by genomically divergent microorganisms.</title>
        <authorList>
            <person name="Diamond S."/>
            <person name="Andeer P.F."/>
            <person name="Li Z."/>
            <person name="Crits-Christoph A."/>
            <person name="Burstein D."/>
            <person name="Anantharaman K."/>
            <person name="Lane K.R."/>
            <person name="Thomas B.C."/>
            <person name="Pan C."/>
            <person name="Northen T.R."/>
            <person name="Banfield J.F."/>
        </authorList>
    </citation>
    <scope>NUCLEOTIDE SEQUENCE [LARGE SCALE GENOMIC DNA]</scope>
    <source>
        <strain evidence="8">WS_4</strain>
        <strain evidence="9">WS_7</strain>
    </source>
</reference>
<feature type="binding site" evidence="6">
    <location>
        <position position="52"/>
    </location>
    <ligand>
        <name>S-adenosyl-L-methionine</name>
        <dbReference type="ChEBI" id="CHEBI:59789"/>
    </ligand>
</feature>
<dbReference type="Pfam" id="PF01795">
    <property type="entry name" value="Methyltransf_5"/>
    <property type="match status" value="1"/>
</dbReference>
<proteinExistence type="inferred from homology"/>
<keyword evidence="5 6" id="KW-0949">S-adenosyl-L-methionine</keyword>
<feature type="binding site" evidence="6">
    <location>
        <position position="79"/>
    </location>
    <ligand>
        <name>S-adenosyl-L-methionine</name>
        <dbReference type="ChEBI" id="CHEBI:59789"/>
    </ligand>
</feature>
<evidence type="ECO:0000256" key="7">
    <source>
        <dbReference type="SAM" id="MobiDB-lite"/>
    </source>
</evidence>
<dbReference type="GO" id="GO:0071424">
    <property type="term" value="F:rRNA (cytosine-N4-)-methyltransferase activity"/>
    <property type="evidence" value="ECO:0007669"/>
    <property type="project" value="UniProtKB-UniRule"/>
</dbReference>
<dbReference type="SUPFAM" id="SSF53335">
    <property type="entry name" value="S-adenosyl-L-methionine-dependent methyltransferases"/>
    <property type="match status" value="1"/>
</dbReference>
<dbReference type="InterPro" id="IPR023397">
    <property type="entry name" value="SAM-dep_MeTrfase_MraW_recog"/>
</dbReference>
<comment type="function">
    <text evidence="6">Specifically methylates the N4 position of cytidine in position 1402 (C1402) of 16S rRNA.</text>
</comment>
<evidence type="ECO:0000313" key="11">
    <source>
        <dbReference type="Proteomes" id="UP000319829"/>
    </source>
</evidence>
<dbReference type="Proteomes" id="UP000319829">
    <property type="component" value="Unassembled WGS sequence"/>
</dbReference>
<protein>
    <recommendedName>
        <fullName evidence="6">Ribosomal RNA small subunit methyltransferase H</fullName>
        <ecNumber evidence="6">2.1.1.199</ecNumber>
    </recommendedName>
    <alternativeName>
        <fullName evidence="6">16S rRNA m(4)C1402 methyltransferase</fullName>
    </alternativeName>
    <alternativeName>
        <fullName evidence="6">rRNA (cytosine-N(4)-)-methyltransferase RsmH</fullName>
    </alternativeName>
</protein>
<evidence type="ECO:0000313" key="9">
    <source>
        <dbReference type="EMBL" id="TMQ62075.1"/>
    </source>
</evidence>
<dbReference type="PANTHER" id="PTHR11265:SF0">
    <property type="entry name" value="12S RRNA N4-METHYLCYTIDINE METHYLTRANSFERASE"/>
    <property type="match status" value="1"/>
</dbReference>
<feature type="binding site" evidence="6">
    <location>
        <position position="107"/>
    </location>
    <ligand>
        <name>S-adenosyl-L-methionine</name>
        <dbReference type="ChEBI" id="CHEBI:59789"/>
    </ligand>
</feature>
<dbReference type="GO" id="GO:0005737">
    <property type="term" value="C:cytoplasm"/>
    <property type="evidence" value="ECO:0007669"/>
    <property type="project" value="UniProtKB-SubCell"/>
</dbReference>
<evidence type="ECO:0000256" key="6">
    <source>
        <dbReference type="HAMAP-Rule" id="MF_01007"/>
    </source>
</evidence>
<dbReference type="Proteomes" id="UP000317366">
    <property type="component" value="Unassembled WGS sequence"/>
</dbReference>
<dbReference type="PIRSF" id="PIRSF004486">
    <property type="entry name" value="MraW"/>
    <property type="match status" value="1"/>
</dbReference>